<protein>
    <submittedName>
        <fullName evidence="1">Uncharacterized protein</fullName>
    </submittedName>
</protein>
<gene>
    <name evidence="1" type="ORF">MTBBW1_350060</name>
</gene>
<dbReference type="EMBL" id="FWEV01000276">
    <property type="protein sequence ID" value="SLM31569.1"/>
    <property type="molecule type" value="Genomic_DNA"/>
</dbReference>
<proteinExistence type="predicted"/>
<keyword evidence="2" id="KW-1185">Reference proteome</keyword>
<accession>A0A1W1HGG1</accession>
<reference evidence="1 2" key="1">
    <citation type="submission" date="2017-03" db="EMBL/GenBank/DDBJ databases">
        <authorList>
            <person name="Afonso C.L."/>
            <person name="Miller P.J."/>
            <person name="Scott M.A."/>
            <person name="Spackman E."/>
            <person name="Goraichik I."/>
            <person name="Dimitrov K.M."/>
            <person name="Suarez D.L."/>
            <person name="Swayne D.E."/>
        </authorList>
    </citation>
    <scope>NUCLEOTIDE SEQUENCE [LARGE SCALE GENOMIC DNA]</scope>
    <source>
        <strain evidence="1">PRJEB14757</strain>
    </source>
</reference>
<dbReference type="STRING" id="1246637.MTBBW1_350060"/>
<evidence type="ECO:0000313" key="2">
    <source>
        <dbReference type="Proteomes" id="UP000191931"/>
    </source>
</evidence>
<name>A0A1W1HGG1_9BACT</name>
<organism evidence="1 2">
    <name type="scientific">Desulfamplus magnetovallimortis</name>
    <dbReference type="NCBI Taxonomy" id="1246637"/>
    <lineage>
        <taxon>Bacteria</taxon>
        <taxon>Pseudomonadati</taxon>
        <taxon>Thermodesulfobacteriota</taxon>
        <taxon>Desulfobacteria</taxon>
        <taxon>Desulfobacterales</taxon>
        <taxon>Desulfobacteraceae</taxon>
        <taxon>Desulfamplus</taxon>
    </lineage>
</organism>
<sequence length="46" mass="5421">MPYLVNLGNPDSDSVNKAYKIIGVDFEFVIISRYIKNKETRYCFRC</sequence>
<evidence type="ECO:0000313" key="1">
    <source>
        <dbReference type="EMBL" id="SLM31569.1"/>
    </source>
</evidence>
<dbReference type="Proteomes" id="UP000191931">
    <property type="component" value="Unassembled WGS sequence"/>
</dbReference>
<dbReference type="AlphaFoldDB" id="A0A1W1HGG1"/>